<comment type="caution">
    <text evidence="1">The sequence shown here is derived from an EMBL/GenBank/DDBJ whole genome shotgun (WGS) entry which is preliminary data.</text>
</comment>
<reference evidence="1" key="1">
    <citation type="submission" date="2022-07" db="EMBL/GenBank/DDBJ databases">
        <title>Genome Sequence of Lecanicillium saksenae.</title>
        <authorList>
            <person name="Buettner E."/>
        </authorList>
    </citation>
    <scope>NUCLEOTIDE SEQUENCE</scope>
    <source>
        <strain evidence="1">VT-O1</strain>
    </source>
</reference>
<keyword evidence="2" id="KW-1185">Reference proteome</keyword>
<accession>A0ACC1QSI8</accession>
<gene>
    <name evidence="1" type="ORF">NLG97_g5830</name>
</gene>
<name>A0ACC1QSI8_9HYPO</name>
<dbReference type="Proteomes" id="UP001148737">
    <property type="component" value="Unassembled WGS sequence"/>
</dbReference>
<evidence type="ECO:0000313" key="2">
    <source>
        <dbReference type="Proteomes" id="UP001148737"/>
    </source>
</evidence>
<organism evidence="1 2">
    <name type="scientific">Lecanicillium saksenae</name>
    <dbReference type="NCBI Taxonomy" id="468837"/>
    <lineage>
        <taxon>Eukaryota</taxon>
        <taxon>Fungi</taxon>
        <taxon>Dikarya</taxon>
        <taxon>Ascomycota</taxon>
        <taxon>Pezizomycotina</taxon>
        <taxon>Sordariomycetes</taxon>
        <taxon>Hypocreomycetidae</taxon>
        <taxon>Hypocreales</taxon>
        <taxon>Cordycipitaceae</taxon>
        <taxon>Lecanicillium</taxon>
    </lineage>
</organism>
<protein>
    <submittedName>
        <fullName evidence="1">Uncharacterized protein</fullName>
    </submittedName>
</protein>
<proteinExistence type="predicted"/>
<sequence>MHAERNPKVRKLCSALLNGDDQLTALEFKKRKVAHSGTLPLGGGKSSKRFTPIQGGRQWTISIAVPGSVLSKYVSRSHMHHHPLLFPVSNASPVFLPLSNASLR</sequence>
<evidence type="ECO:0000313" key="1">
    <source>
        <dbReference type="EMBL" id="KAJ3490199.1"/>
    </source>
</evidence>
<dbReference type="EMBL" id="JANAKD010000698">
    <property type="protein sequence ID" value="KAJ3490199.1"/>
    <property type="molecule type" value="Genomic_DNA"/>
</dbReference>